<reference evidence="1 2" key="1">
    <citation type="journal article" date="2015" name="Nat. Commun.">
        <title>Outbred genome sequencing and CRISPR/Cas9 gene editing in butterflies.</title>
        <authorList>
            <person name="Li X."/>
            <person name="Fan D."/>
            <person name="Zhang W."/>
            <person name="Liu G."/>
            <person name="Zhang L."/>
            <person name="Zhao L."/>
            <person name="Fang X."/>
            <person name="Chen L."/>
            <person name="Dong Y."/>
            <person name="Chen Y."/>
            <person name="Ding Y."/>
            <person name="Zhao R."/>
            <person name="Feng M."/>
            <person name="Zhu Y."/>
            <person name="Feng Y."/>
            <person name="Jiang X."/>
            <person name="Zhu D."/>
            <person name="Xiang H."/>
            <person name="Feng X."/>
            <person name="Li S."/>
            <person name="Wang J."/>
            <person name="Zhang G."/>
            <person name="Kronforst M.R."/>
            <person name="Wang W."/>
        </authorList>
    </citation>
    <scope>NUCLEOTIDE SEQUENCE [LARGE SCALE GENOMIC DNA]</scope>
    <source>
        <strain evidence="1">Ya'a_city_454_Px</strain>
        <tissue evidence="1">Whole body</tissue>
    </source>
</reference>
<dbReference type="AlphaFoldDB" id="A0A194Q827"/>
<evidence type="ECO:0000313" key="1">
    <source>
        <dbReference type="EMBL" id="KPJ01678.1"/>
    </source>
</evidence>
<name>A0A194Q827_PAPXU</name>
<sequence length="84" mass="10167">MVCEWQKNGRKILKAVAIFSGRWRSTRGTCVVPDLRMKIMAGIRVRLSRSRQQQTNYATLREFAYHWYQRRYTVEWALDRMPNE</sequence>
<accession>A0A194Q827</accession>
<dbReference type="EMBL" id="KQ459324">
    <property type="protein sequence ID" value="KPJ01678.1"/>
    <property type="molecule type" value="Genomic_DNA"/>
</dbReference>
<evidence type="ECO:0000313" key="2">
    <source>
        <dbReference type="Proteomes" id="UP000053268"/>
    </source>
</evidence>
<gene>
    <name evidence="1" type="ORF">RR46_08715</name>
</gene>
<dbReference type="Proteomes" id="UP000053268">
    <property type="component" value="Unassembled WGS sequence"/>
</dbReference>
<protein>
    <submittedName>
        <fullName evidence="1">Uncharacterized protein</fullName>
    </submittedName>
</protein>
<organism evidence="1 2">
    <name type="scientific">Papilio xuthus</name>
    <name type="common">Asian swallowtail butterfly</name>
    <dbReference type="NCBI Taxonomy" id="66420"/>
    <lineage>
        <taxon>Eukaryota</taxon>
        <taxon>Metazoa</taxon>
        <taxon>Ecdysozoa</taxon>
        <taxon>Arthropoda</taxon>
        <taxon>Hexapoda</taxon>
        <taxon>Insecta</taxon>
        <taxon>Pterygota</taxon>
        <taxon>Neoptera</taxon>
        <taxon>Endopterygota</taxon>
        <taxon>Lepidoptera</taxon>
        <taxon>Glossata</taxon>
        <taxon>Ditrysia</taxon>
        <taxon>Papilionoidea</taxon>
        <taxon>Papilionidae</taxon>
        <taxon>Papilioninae</taxon>
        <taxon>Papilio</taxon>
    </lineage>
</organism>
<keyword evidence="2" id="KW-1185">Reference proteome</keyword>
<proteinExistence type="predicted"/>